<evidence type="ECO:0000313" key="1">
    <source>
        <dbReference type="EMBL" id="KAI6088637.1"/>
    </source>
</evidence>
<sequence>MPIKTSLARARQRIPHKEKPAAPKSSRPGPTKSQYAQAELAGQDFNSLTARSPAHSPVHESQGPNMIPLNPLFTDYPPIRDRLATASSTVQDDTVAECLPFLAGDVRTVPCNEHGVPRLDRQRHIKFLRKNLGKLPGRFVSLDASRPWLLYWCLNGLSLLGADVSDYRVDLIETARSMQNDTGGFGGGIGHDSHLACTYAMVLALAIVGGEDAYEVIDRRALWRWLCTLKQPDGGFRMAVGGEVDIRGAYCAAVLITLLNLPLDLLPGSPAWTEDGPNLFTGLGGYVRRCQTFEGGISAQPNGEAHGAYAFCALGCLAILGAPHRTFTSFLDVPRLISWLSSRQYAPEGGYSGRTNKLVDGCYSHWVGCCWPLIEASLAGPSSLMFDVNKTKNSNIDVHNLYSREGLIRYILCCAQDQSKRGGMRDKPSKSSDAYHTCYVLSGLSSAQHVTRLLASDGEGLMTHSKYDVLPYTGSPQIYDEEDRVSATDPVYFIPEGKRKDIMSYFLSKPGF</sequence>
<dbReference type="EMBL" id="MU394300">
    <property type="protein sequence ID" value="KAI6088637.1"/>
    <property type="molecule type" value="Genomic_DNA"/>
</dbReference>
<accession>A0ACC0D7A0</accession>
<gene>
    <name evidence="1" type="ORF">F4821DRAFT_85818</name>
</gene>
<protein>
    <submittedName>
        <fullName evidence="1">Terpenoid cyclases/Protein prenyltransferase</fullName>
    </submittedName>
</protein>
<name>A0ACC0D7A0_9PEZI</name>
<keyword evidence="2" id="KW-1185">Reference proteome</keyword>
<evidence type="ECO:0000313" key="2">
    <source>
        <dbReference type="Proteomes" id="UP001497680"/>
    </source>
</evidence>
<comment type="caution">
    <text evidence="1">The sequence shown here is derived from an EMBL/GenBank/DDBJ whole genome shotgun (WGS) entry which is preliminary data.</text>
</comment>
<dbReference type="Proteomes" id="UP001497680">
    <property type="component" value="Unassembled WGS sequence"/>
</dbReference>
<organism evidence="1 2">
    <name type="scientific">Hypoxylon rubiginosum</name>
    <dbReference type="NCBI Taxonomy" id="110542"/>
    <lineage>
        <taxon>Eukaryota</taxon>
        <taxon>Fungi</taxon>
        <taxon>Dikarya</taxon>
        <taxon>Ascomycota</taxon>
        <taxon>Pezizomycotina</taxon>
        <taxon>Sordariomycetes</taxon>
        <taxon>Xylariomycetidae</taxon>
        <taxon>Xylariales</taxon>
        <taxon>Hypoxylaceae</taxon>
        <taxon>Hypoxylon</taxon>
    </lineage>
</organism>
<reference evidence="1 2" key="1">
    <citation type="journal article" date="2022" name="New Phytol.">
        <title>Ecological generalism drives hyperdiversity of secondary metabolite gene clusters in xylarialean endophytes.</title>
        <authorList>
            <person name="Franco M.E.E."/>
            <person name="Wisecaver J.H."/>
            <person name="Arnold A.E."/>
            <person name="Ju Y.M."/>
            <person name="Slot J.C."/>
            <person name="Ahrendt S."/>
            <person name="Moore L.P."/>
            <person name="Eastman K.E."/>
            <person name="Scott K."/>
            <person name="Konkel Z."/>
            <person name="Mondo S.J."/>
            <person name="Kuo A."/>
            <person name="Hayes R.D."/>
            <person name="Haridas S."/>
            <person name="Andreopoulos B."/>
            <person name="Riley R."/>
            <person name="LaButti K."/>
            <person name="Pangilinan J."/>
            <person name="Lipzen A."/>
            <person name="Amirebrahimi M."/>
            <person name="Yan J."/>
            <person name="Adam C."/>
            <person name="Keymanesh K."/>
            <person name="Ng V."/>
            <person name="Louie K."/>
            <person name="Northen T."/>
            <person name="Drula E."/>
            <person name="Henrissat B."/>
            <person name="Hsieh H.M."/>
            <person name="Youens-Clark K."/>
            <person name="Lutzoni F."/>
            <person name="Miadlikowska J."/>
            <person name="Eastwood D.C."/>
            <person name="Hamelin R.C."/>
            <person name="Grigoriev I.V."/>
            <person name="U'Ren J.M."/>
        </authorList>
    </citation>
    <scope>NUCLEOTIDE SEQUENCE [LARGE SCALE GENOMIC DNA]</scope>
    <source>
        <strain evidence="1 2">ER1909</strain>
    </source>
</reference>
<proteinExistence type="predicted"/>